<dbReference type="SUPFAM" id="SSF52540">
    <property type="entry name" value="P-loop containing nucleoside triphosphate hydrolases"/>
    <property type="match status" value="1"/>
</dbReference>
<keyword evidence="2" id="KW-0813">Transport</keyword>
<keyword evidence="5" id="KW-0029">Amino-acid transport</keyword>
<dbReference type="InterPro" id="IPR017871">
    <property type="entry name" value="ABC_transporter-like_CS"/>
</dbReference>
<dbReference type="GO" id="GO:0015658">
    <property type="term" value="F:branched-chain amino acid transmembrane transporter activity"/>
    <property type="evidence" value="ECO:0007669"/>
    <property type="project" value="TreeGrafter"/>
</dbReference>
<reference evidence="6" key="1">
    <citation type="journal article" date="2020" name="mSystems">
        <title>Genome- and Community-Level Interaction Insights into Carbon Utilization and Element Cycling Functions of Hydrothermarchaeota in Hydrothermal Sediment.</title>
        <authorList>
            <person name="Zhou Z."/>
            <person name="Liu Y."/>
            <person name="Xu W."/>
            <person name="Pan J."/>
            <person name="Luo Z.H."/>
            <person name="Li M."/>
        </authorList>
    </citation>
    <scope>NUCLEOTIDE SEQUENCE [LARGE SCALE GENOMIC DNA]</scope>
    <source>
        <strain evidence="6">SpSt-222</strain>
    </source>
</reference>
<evidence type="ECO:0000313" key="6">
    <source>
        <dbReference type="EMBL" id="HEF65657.1"/>
    </source>
</evidence>
<protein>
    <submittedName>
        <fullName evidence="6">ABC transporter ATP-binding protein</fullName>
    </submittedName>
</protein>
<dbReference type="EMBL" id="DSJL01000011">
    <property type="protein sequence ID" value="HEF65657.1"/>
    <property type="molecule type" value="Genomic_DNA"/>
</dbReference>
<dbReference type="CDD" id="cd03224">
    <property type="entry name" value="ABC_TM1139_LivF_branched"/>
    <property type="match status" value="1"/>
</dbReference>
<accession>A0A7C1K3H4</accession>
<organism evidence="6">
    <name type="scientific">Thermomicrobium roseum</name>
    <dbReference type="NCBI Taxonomy" id="500"/>
    <lineage>
        <taxon>Bacteria</taxon>
        <taxon>Pseudomonadati</taxon>
        <taxon>Thermomicrobiota</taxon>
        <taxon>Thermomicrobia</taxon>
        <taxon>Thermomicrobiales</taxon>
        <taxon>Thermomicrobiaceae</taxon>
        <taxon>Thermomicrobium</taxon>
    </lineage>
</organism>
<dbReference type="GO" id="GO:0015807">
    <property type="term" value="P:L-amino acid transport"/>
    <property type="evidence" value="ECO:0007669"/>
    <property type="project" value="TreeGrafter"/>
</dbReference>
<keyword evidence="4 6" id="KW-0067">ATP-binding</keyword>
<keyword evidence="3" id="KW-0547">Nucleotide-binding</keyword>
<dbReference type="Pfam" id="PF00005">
    <property type="entry name" value="ABC_tran"/>
    <property type="match status" value="1"/>
</dbReference>
<dbReference type="GO" id="GO:0016887">
    <property type="term" value="F:ATP hydrolysis activity"/>
    <property type="evidence" value="ECO:0007669"/>
    <property type="project" value="InterPro"/>
</dbReference>
<evidence type="ECO:0000256" key="3">
    <source>
        <dbReference type="ARBA" id="ARBA00022741"/>
    </source>
</evidence>
<sequence length="239" mass="25766">MLEIRELTVYYGLHAAIRNVSLQVEPGEIVVVLGANGAGKSTLLRATMGMVRPASGHVLLDGLDLTSLVRRNLTHQIVEQGLILVPERGGTFTDLTVRENLLLGAFPRRARAKEKELLEFALSLFPRLKERWNQRVGTMSGGEQRMVAVARALLSAPRFLLLDEPTLGLAPVLAKQLLRVLPQIAAQGIGVLLVEQNAHLSLAVAQRGAVLSNGELVHAASAAELQDDPAVRAAYLGSQ</sequence>
<dbReference type="Gene3D" id="3.40.50.300">
    <property type="entry name" value="P-loop containing nucleotide triphosphate hydrolases"/>
    <property type="match status" value="1"/>
</dbReference>
<proteinExistence type="inferred from homology"/>
<dbReference type="SMART" id="SM00382">
    <property type="entry name" value="AAA"/>
    <property type="match status" value="1"/>
</dbReference>
<dbReference type="PROSITE" id="PS00211">
    <property type="entry name" value="ABC_TRANSPORTER_1"/>
    <property type="match status" value="1"/>
</dbReference>
<name>A0A7C1K3H4_THERO</name>
<dbReference type="InterPro" id="IPR003593">
    <property type="entry name" value="AAA+_ATPase"/>
</dbReference>
<dbReference type="PROSITE" id="PS50893">
    <property type="entry name" value="ABC_TRANSPORTER_2"/>
    <property type="match status" value="1"/>
</dbReference>
<dbReference type="InterPro" id="IPR003439">
    <property type="entry name" value="ABC_transporter-like_ATP-bd"/>
</dbReference>
<dbReference type="AlphaFoldDB" id="A0A7C1K3H4"/>
<evidence type="ECO:0000256" key="2">
    <source>
        <dbReference type="ARBA" id="ARBA00022448"/>
    </source>
</evidence>
<evidence type="ECO:0000256" key="5">
    <source>
        <dbReference type="ARBA" id="ARBA00022970"/>
    </source>
</evidence>
<comment type="similarity">
    <text evidence="1">Belongs to the ABC transporter superfamily.</text>
</comment>
<comment type="caution">
    <text evidence="6">The sequence shown here is derived from an EMBL/GenBank/DDBJ whole genome shotgun (WGS) entry which is preliminary data.</text>
</comment>
<dbReference type="InterPro" id="IPR052156">
    <property type="entry name" value="BCAA_Transport_ATP-bd_LivF"/>
</dbReference>
<dbReference type="GO" id="GO:0005524">
    <property type="term" value="F:ATP binding"/>
    <property type="evidence" value="ECO:0007669"/>
    <property type="project" value="UniProtKB-KW"/>
</dbReference>
<dbReference type="InterPro" id="IPR027417">
    <property type="entry name" value="P-loop_NTPase"/>
</dbReference>
<gene>
    <name evidence="6" type="ORF">ENP47_08685</name>
</gene>
<dbReference type="PANTHER" id="PTHR43820">
    <property type="entry name" value="HIGH-AFFINITY BRANCHED-CHAIN AMINO ACID TRANSPORT ATP-BINDING PROTEIN LIVF"/>
    <property type="match status" value="1"/>
</dbReference>
<evidence type="ECO:0000256" key="4">
    <source>
        <dbReference type="ARBA" id="ARBA00022840"/>
    </source>
</evidence>
<dbReference type="PANTHER" id="PTHR43820:SF4">
    <property type="entry name" value="HIGH-AFFINITY BRANCHED-CHAIN AMINO ACID TRANSPORT ATP-BINDING PROTEIN LIVF"/>
    <property type="match status" value="1"/>
</dbReference>
<evidence type="ECO:0000256" key="1">
    <source>
        <dbReference type="ARBA" id="ARBA00005417"/>
    </source>
</evidence>